<dbReference type="InterPro" id="IPR010982">
    <property type="entry name" value="Lambda_DNA-bd_dom_sf"/>
</dbReference>
<keyword evidence="3" id="KW-1185">Reference proteome</keyword>
<protein>
    <submittedName>
        <fullName evidence="2">Helix-turn-helix transcriptional regulator</fullName>
    </submittedName>
</protein>
<dbReference type="AlphaFoldDB" id="A0A7W1XD08"/>
<comment type="caution">
    <text evidence="2">The sequence shown here is derived from an EMBL/GenBank/DDBJ whole genome shotgun (WGS) entry which is preliminary data.</text>
</comment>
<dbReference type="InterPro" id="IPR001387">
    <property type="entry name" value="Cro/C1-type_HTH"/>
</dbReference>
<evidence type="ECO:0000313" key="2">
    <source>
        <dbReference type="EMBL" id="MBA4544361.1"/>
    </source>
</evidence>
<name>A0A7W1XD08_9BACL</name>
<accession>A0A7W1XD08</accession>
<reference evidence="2 3" key="1">
    <citation type="submission" date="2020-07" db="EMBL/GenBank/DDBJ databases">
        <authorList>
            <person name="Feng H."/>
        </authorList>
    </citation>
    <scope>NUCLEOTIDE SEQUENCE [LARGE SCALE GENOMIC DNA]</scope>
    <source>
        <strain evidence="3">s-11</strain>
    </source>
</reference>
<proteinExistence type="predicted"/>
<dbReference type="EMBL" id="JACEIP010000036">
    <property type="protein sequence ID" value="MBA4544361.1"/>
    <property type="molecule type" value="Genomic_DNA"/>
</dbReference>
<dbReference type="Pfam" id="PF13560">
    <property type="entry name" value="HTH_31"/>
    <property type="match status" value="1"/>
</dbReference>
<dbReference type="CDD" id="cd00093">
    <property type="entry name" value="HTH_XRE"/>
    <property type="match status" value="1"/>
</dbReference>
<dbReference type="GO" id="GO:0003677">
    <property type="term" value="F:DNA binding"/>
    <property type="evidence" value="ECO:0007669"/>
    <property type="project" value="InterPro"/>
</dbReference>
<dbReference type="Proteomes" id="UP000530514">
    <property type="component" value="Unassembled WGS sequence"/>
</dbReference>
<dbReference type="OrthoDB" id="1859224at2"/>
<dbReference type="SMART" id="SM00530">
    <property type="entry name" value="HTH_XRE"/>
    <property type="match status" value="1"/>
</dbReference>
<dbReference type="Gene3D" id="1.10.260.40">
    <property type="entry name" value="lambda repressor-like DNA-binding domains"/>
    <property type="match status" value="1"/>
</dbReference>
<evidence type="ECO:0000259" key="1">
    <source>
        <dbReference type="PROSITE" id="PS50943"/>
    </source>
</evidence>
<feature type="domain" description="HTH cro/C1-type" evidence="1">
    <location>
        <begin position="13"/>
        <end position="66"/>
    </location>
</feature>
<dbReference type="PROSITE" id="PS50943">
    <property type="entry name" value="HTH_CROC1"/>
    <property type="match status" value="1"/>
</dbReference>
<sequence length="153" mass="18075">MEYHNLKEVGHFLQKQRKEKGYSLQKMAEITGIPSSTLWRIEQGTVRDKEKIQKVATSLGLFVDDLMKKIKKEDITETKRNLEAIENSINIGHKLKDDLELLKEFELESKHPLYPFWLFLKAKTFFYMKKYQKAERIAKSVICLEPNKLNMVL</sequence>
<dbReference type="SUPFAM" id="SSF47413">
    <property type="entry name" value="lambda repressor-like DNA-binding domains"/>
    <property type="match status" value="1"/>
</dbReference>
<dbReference type="RefSeq" id="WP_033102038.1">
    <property type="nucleotide sequence ID" value="NZ_JACEIP010000036.1"/>
</dbReference>
<gene>
    <name evidence="2" type="ORF">H1164_16055</name>
</gene>
<evidence type="ECO:0000313" key="3">
    <source>
        <dbReference type="Proteomes" id="UP000530514"/>
    </source>
</evidence>
<organism evidence="2 3">
    <name type="scientific">Thermoactinomyces daqus</name>
    <dbReference type="NCBI Taxonomy" id="1329516"/>
    <lineage>
        <taxon>Bacteria</taxon>
        <taxon>Bacillati</taxon>
        <taxon>Bacillota</taxon>
        <taxon>Bacilli</taxon>
        <taxon>Bacillales</taxon>
        <taxon>Thermoactinomycetaceae</taxon>
        <taxon>Thermoactinomyces</taxon>
    </lineage>
</organism>